<keyword evidence="2" id="KW-0732">Signal</keyword>
<organism evidence="3">
    <name type="scientific">Oryza sativa subsp. japonica</name>
    <name type="common">Rice</name>
    <dbReference type="NCBI Taxonomy" id="39947"/>
    <lineage>
        <taxon>Eukaryota</taxon>
        <taxon>Viridiplantae</taxon>
        <taxon>Streptophyta</taxon>
        <taxon>Embryophyta</taxon>
        <taxon>Tracheophyta</taxon>
        <taxon>Spermatophyta</taxon>
        <taxon>Magnoliopsida</taxon>
        <taxon>Liliopsida</taxon>
        <taxon>Poales</taxon>
        <taxon>Poaceae</taxon>
        <taxon>BOP clade</taxon>
        <taxon>Oryzoideae</taxon>
        <taxon>Oryzeae</taxon>
        <taxon>Oryzinae</taxon>
        <taxon>Oryza</taxon>
        <taxon>Oryza sativa</taxon>
    </lineage>
</organism>
<feature type="compositionally biased region" description="Gly residues" evidence="1">
    <location>
        <begin position="31"/>
        <end position="45"/>
    </location>
</feature>
<evidence type="ECO:0000256" key="2">
    <source>
        <dbReference type="SAM" id="SignalP"/>
    </source>
</evidence>
<sequence length="179" mass="18355">MPCSLFFPSSSSLSLISLFLSPFSSPSSGSDGRGSNGGGGGGGSGNHPTPQTSNEAAAFASDRRTGLFPASSEAIHGLREVTAAIAGEDETSKVGEGFGAEVTKSTMPKCGVGNGKGILEFSWADKVEIPGAIAPDDHVPGLKILHIKTMFFKFNENIIIVSKATNGNKILIISGLTRA</sequence>
<feature type="compositionally biased region" description="Polar residues" evidence="1">
    <location>
        <begin position="46"/>
        <end position="55"/>
    </location>
</feature>
<proteinExistence type="predicted"/>
<accession>Q53ME7</accession>
<evidence type="ECO:0000256" key="1">
    <source>
        <dbReference type="SAM" id="MobiDB-lite"/>
    </source>
</evidence>
<reference evidence="3" key="3">
    <citation type="submission" date="2006-01" db="EMBL/GenBank/DDBJ databases">
        <authorList>
            <person name="Buell R."/>
        </authorList>
    </citation>
    <scope>NUCLEOTIDE SEQUENCE</scope>
</reference>
<feature type="region of interest" description="Disordered" evidence="1">
    <location>
        <begin position="26"/>
        <end position="60"/>
    </location>
</feature>
<name>Q53ME7_ORYSJ</name>
<feature type="signal peptide" evidence="2">
    <location>
        <begin position="1"/>
        <end position="29"/>
    </location>
</feature>
<dbReference type="EMBL" id="DP000010">
    <property type="protein sequence ID" value="ABA92771.1"/>
    <property type="molecule type" value="Genomic_DNA"/>
</dbReference>
<evidence type="ECO:0000313" key="3">
    <source>
        <dbReference type="EMBL" id="ABA92771.1"/>
    </source>
</evidence>
<feature type="chain" id="PRO_5010843930" evidence="2">
    <location>
        <begin position="30"/>
        <end position="179"/>
    </location>
</feature>
<gene>
    <name evidence="3" type="ordered locus">LOC_Os11g18970</name>
</gene>
<reference evidence="3" key="2">
    <citation type="submission" date="2005-04" db="EMBL/GenBank/DDBJ databases">
        <authorList>
            <person name="Buell C.R."/>
            <person name="Wing R.A."/>
            <person name="McCombie W.A."/>
            <person name="Ouyang S."/>
        </authorList>
    </citation>
    <scope>NUCLEOTIDE SEQUENCE</scope>
</reference>
<reference evidence="3" key="1">
    <citation type="journal article" date="2005" name="BMC Biol.">
        <title>The sequence of rice chromosomes 11 and 12, rich in disease resistance genes and recent gene duplications.</title>
        <authorList>
            <consortium name="The rice chromosomes 11 and 12 sequencing consortia"/>
        </authorList>
    </citation>
    <scope>NUCLEOTIDE SEQUENCE [LARGE SCALE GENOMIC DNA]</scope>
</reference>
<dbReference type="AlphaFoldDB" id="Q53ME7"/>
<protein>
    <submittedName>
        <fullName evidence="3">Uncharacterized protein</fullName>
    </submittedName>
</protein>